<dbReference type="KEGG" id="dgg:DGI_2916"/>
<evidence type="ECO:0000313" key="1">
    <source>
        <dbReference type="EMBL" id="AGW14642.1"/>
    </source>
</evidence>
<dbReference type="PATRIC" id="fig|1121448.10.peg.2880"/>
<proteinExistence type="predicted"/>
<reference evidence="1 2" key="1">
    <citation type="journal article" date="2013" name="J. Bacteriol.">
        <title>Roles of HynAB and Ech, the only two hydrogenases found in the model sulfate reducer Desulfovibrio gigas.</title>
        <authorList>
            <person name="Morais-Silva F.O."/>
            <person name="Santos C.I."/>
            <person name="Rodrigues R."/>
            <person name="Pereira I.A."/>
            <person name="Rodrigues-Pousada C."/>
        </authorList>
    </citation>
    <scope>NUCLEOTIDE SEQUENCE [LARGE SCALE GENOMIC DNA]</scope>
    <source>
        <strain evidence="2">ATCC 19364 / DSM 1382 / NCIMB 9332 / VKM B-1759</strain>
    </source>
</reference>
<accession>T2GFG9</accession>
<evidence type="ECO:0000313" key="2">
    <source>
        <dbReference type="Proteomes" id="UP000016587"/>
    </source>
</evidence>
<dbReference type="STRING" id="1121448.DGI_2916"/>
<sequence>MTPSAENLCRQVFQRLPGLAALLETAGDRLLTDHVRMLGASLPPPVQSRHDLPACLGQTPVALTANHHGLDTLAQSWQSTLAFSLPHLLAGTPRPVPVLATGLPSLNNITFPAGLLCSNFSPHTDETRIIRLPLLPARLRQTMAAVAPPVTQENLRRACRAVREDLRLLPVQKTPALALLEAFADDLPGNRFVEQAARWNRRLWTGLFADGQAPPLEFLELEAVTTALLTHDLVQPSSLLWGLLWDEGIRERLLTALDGCAGCWNLDRLNRLARMRCQDAPGHDDLAGAGTCFFWAADAKGRQTPLRLESTSEGWRLTGVCRDGTPVVWPWEPAAVLEGLATRRLLPSLFTSYAALALARGVACVGGVYQSAYLARMVAGTAQALREAGQPGLAAQVGGIAGDWFLAGVHLLFVQAGGILAPAHAMDALTTGPLQRTELQAMGRLTLRQAVLAGLVQTYGEVAPREERPAGWRDILCNHAVAAWAPGLSVRALRSGTMTAPAVF</sequence>
<protein>
    <submittedName>
        <fullName evidence="1">Uncharacterized protein</fullName>
    </submittedName>
</protein>
<dbReference type="Proteomes" id="UP000016587">
    <property type="component" value="Chromosome"/>
</dbReference>
<name>T2GFG9_MEGG1</name>
<dbReference type="OrthoDB" id="5410773at2"/>
<dbReference type="HOGENOM" id="CLU_540500_0_0_7"/>
<dbReference type="EMBL" id="CP006585">
    <property type="protein sequence ID" value="AGW14642.1"/>
    <property type="molecule type" value="Genomic_DNA"/>
</dbReference>
<organism evidence="1 2">
    <name type="scientific">Megalodesulfovibrio gigas (strain ATCC 19364 / DSM 1382 / NCIMB 9332 / VKM B-1759)</name>
    <name type="common">Desulfovibrio gigas</name>
    <dbReference type="NCBI Taxonomy" id="1121448"/>
    <lineage>
        <taxon>Bacteria</taxon>
        <taxon>Pseudomonadati</taxon>
        <taxon>Thermodesulfobacteriota</taxon>
        <taxon>Desulfovibrionia</taxon>
        <taxon>Desulfovibrionales</taxon>
        <taxon>Desulfovibrionaceae</taxon>
        <taxon>Megalodesulfovibrio</taxon>
    </lineage>
</organism>
<gene>
    <name evidence="1" type="ORF">DGI_2916</name>
</gene>
<keyword evidence="2" id="KW-1185">Reference proteome</keyword>
<reference evidence="2" key="2">
    <citation type="submission" date="2013-07" db="EMBL/GenBank/DDBJ databases">
        <authorList>
            <person name="Morais-Silva F.O."/>
            <person name="Rezende A.M."/>
            <person name="Pimentel C."/>
            <person name="Resende D.M."/>
            <person name="Santos C.I."/>
            <person name="Clemente C."/>
            <person name="de Oliveira L.M."/>
            <person name="da Silva S.M."/>
            <person name="Costa D.A."/>
            <person name="Varela-Raposo A."/>
            <person name="Horacio E.C.A."/>
            <person name="Matos M."/>
            <person name="Flores O."/>
            <person name="Ruiz J.C."/>
            <person name="Rodrigues-Pousada C."/>
        </authorList>
    </citation>
    <scope>NUCLEOTIDE SEQUENCE [LARGE SCALE GENOMIC DNA]</scope>
    <source>
        <strain evidence="2">ATCC 19364 / DSM 1382 / NCIMB 9332 / VKM B-1759</strain>
    </source>
</reference>
<dbReference type="AlphaFoldDB" id="T2GFG9"/>
<dbReference type="eggNOG" id="ENOG502ZABY">
    <property type="taxonomic scope" value="Bacteria"/>
</dbReference>
<dbReference type="RefSeq" id="WP_021761695.1">
    <property type="nucleotide sequence ID" value="NC_022444.1"/>
</dbReference>